<dbReference type="AlphaFoldDB" id="A0A8X6PM61"/>
<feature type="compositionally biased region" description="Basic and acidic residues" evidence="1">
    <location>
        <begin position="88"/>
        <end position="112"/>
    </location>
</feature>
<sequence>MSSARNINLNGDSSVKKGGRIVHPVFAKCATKDEIVISESCKQTIGHTNGIKVSTLPLNGRPCSNVGNLDKSQKPLTNSTDKSGYYKHLSDKMTDSTVVSKEDAEHLERNGESKISSSSASVSDRQSSSTITKGKFFFNINAKEKETL</sequence>
<feature type="region of interest" description="Disordered" evidence="1">
    <location>
        <begin position="62"/>
        <end position="130"/>
    </location>
</feature>
<organism evidence="2 3">
    <name type="scientific">Nephila pilipes</name>
    <name type="common">Giant wood spider</name>
    <name type="synonym">Nephila maculata</name>
    <dbReference type="NCBI Taxonomy" id="299642"/>
    <lineage>
        <taxon>Eukaryota</taxon>
        <taxon>Metazoa</taxon>
        <taxon>Ecdysozoa</taxon>
        <taxon>Arthropoda</taxon>
        <taxon>Chelicerata</taxon>
        <taxon>Arachnida</taxon>
        <taxon>Araneae</taxon>
        <taxon>Araneomorphae</taxon>
        <taxon>Entelegynae</taxon>
        <taxon>Araneoidea</taxon>
        <taxon>Nephilidae</taxon>
        <taxon>Nephila</taxon>
    </lineage>
</organism>
<reference evidence="2" key="1">
    <citation type="submission" date="2020-08" db="EMBL/GenBank/DDBJ databases">
        <title>Multicomponent nature underlies the extraordinary mechanical properties of spider dragline silk.</title>
        <authorList>
            <person name="Kono N."/>
            <person name="Nakamura H."/>
            <person name="Mori M."/>
            <person name="Yoshida Y."/>
            <person name="Ohtoshi R."/>
            <person name="Malay A.D."/>
            <person name="Moran D.A.P."/>
            <person name="Tomita M."/>
            <person name="Numata K."/>
            <person name="Arakawa K."/>
        </authorList>
    </citation>
    <scope>NUCLEOTIDE SEQUENCE</scope>
</reference>
<proteinExistence type="predicted"/>
<accession>A0A8X6PM61</accession>
<keyword evidence="3" id="KW-1185">Reference proteome</keyword>
<dbReference type="OrthoDB" id="6410459at2759"/>
<evidence type="ECO:0000313" key="2">
    <source>
        <dbReference type="EMBL" id="GFT73878.1"/>
    </source>
</evidence>
<evidence type="ECO:0000313" key="3">
    <source>
        <dbReference type="Proteomes" id="UP000887013"/>
    </source>
</evidence>
<feature type="compositionally biased region" description="Low complexity" evidence="1">
    <location>
        <begin position="113"/>
        <end position="129"/>
    </location>
</feature>
<name>A0A8X6PM61_NEPPI</name>
<dbReference type="Proteomes" id="UP000887013">
    <property type="component" value="Unassembled WGS sequence"/>
</dbReference>
<dbReference type="EMBL" id="BMAW01070556">
    <property type="protein sequence ID" value="GFT73878.1"/>
    <property type="molecule type" value="Genomic_DNA"/>
</dbReference>
<evidence type="ECO:0000256" key="1">
    <source>
        <dbReference type="SAM" id="MobiDB-lite"/>
    </source>
</evidence>
<comment type="caution">
    <text evidence="2">The sequence shown here is derived from an EMBL/GenBank/DDBJ whole genome shotgun (WGS) entry which is preliminary data.</text>
</comment>
<protein>
    <submittedName>
        <fullName evidence="2">Uncharacterized protein</fullName>
    </submittedName>
</protein>
<gene>
    <name evidence="2" type="primary">AVEN_219386_1</name>
    <name evidence="2" type="ORF">NPIL_46661</name>
</gene>